<sequence length="23" mass="2751">MTTNHTKIYTYKVLERHLSSTLN</sequence>
<protein>
    <submittedName>
        <fullName evidence="1">Uncharacterized protein</fullName>
    </submittedName>
</protein>
<dbReference type="EMBL" id="GGEC01086817">
    <property type="protein sequence ID" value="MBX67301.1"/>
    <property type="molecule type" value="Transcribed_RNA"/>
</dbReference>
<organism evidence="1">
    <name type="scientific">Rhizophora mucronata</name>
    <name type="common">Asiatic mangrove</name>
    <dbReference type="NCBI Taxonomy" id="61149"/>
    <lineage>
        <taxon>Eukaryota</taxon>
        <taxon>Viridiplantae</taxon>
        <taxon>Streptophyta</taxon>
        <taxon>Embryophyta</taxon>
        <taxon>Tracheophyta</taxon>
        <taxon>Spermatophyta</taxon>
        <taxon>Magnoliopsida</taxon>
        <taxon>eudicotyledons</taxon>
        <taxon>Gunneridae</taxon>
        <taxon>Pentapetalae</taxon>
        <taxon>rosids</taxon>
        <taxon>fabids</taxon>
        <taxon>Malpighiales</taxon>
        <taxon>Rhizophoraceae</taxon>
        <taxon>Rhizophora</taxon>
    </lineage>
</organism>
<reference evidence="1" key="1">
    <citation type="submission" date="2018-02" db="EMBL/GenBank/DDBJ databases">
        <title>Rhizophora mucronata_Transcriptome.</title>
        <authorList>
            <person name="Meera S.P."/>
            <person name="Sreeshan A."/>
            <person name="Augustine A."/>
        </authorList>
    </citation>
    <scope>NUCLEOTIDE SEQUENCE</scope>
    <source>
        <tissue evidence="1">Leaf</tissue>
    </source>
</reference>
<accession>A0A2P2QK06</accession>
<dbReference type="AlphaFoldDB" id="A0A2P2QK06"/>
<evidence type="ECO:0000313" key="1">
    <source>
        <dbReference type="EMBL" id="MBX67301.1"/>
    </source>
</evidence>
<proteinExistence type="predicted"/>
<name>A0A2P2QK06_RHIMU</name>